<dbReference type="KEGG" id="aar:Acear_1238"/>
<dbReference type="RefSeq" id="WP_013278201.1">
    <property type="nucleotide sequence ID" value="NC_014378.1"/>
</dbReference>
<evidence type="ECO:0000313" key="1">
    <source>
        <dbReference type="EMBL" id="ADL12755.1"/>
    </source>
</evidence>
<dbReference type="AlphaFoldDB" id="D9QQG4"/>
<protein>
    <submittedName>
        <fullName evidence="1">Uncharacterized protein</fullName>
    </submittedName>
</protein>
<keyword evidence="2" id="KW-1185">Reference proteome</keyword>
<gene>
    <name evidence="1" type="ordered locus">Acear_1238</name>
</gene>
<dbReference type="HOGENOM" id="CLU_3211012_0_0_9"/>
<dbReference type="Proteomes" id="UP000001661">
    <property type="component" value="Chromosome"/>
</dbReference>
<dbReference type="EMBL" id="CP002105">
    <property type="protein sequence ID" value="ADL12755.1"/>
    <property type="molecule type" value="Genomic_DNA"/>
</dbReference>
<name>D9QQG4_ACEAZ</name>
<dbReference type="STRING" id="574087.Acear_1238"/>
<proteinExistence type="predicted"/>
<organism evidence="1 2">
    <name type="scientific">Acetohalobium arabaticum (strain ATCC 49924 / DSM 5501 / Z-7288)</name>
    <dbReference type="NCBI Taxonomy" id="574087"/>
    <lineage>
        <taxon>Bacteria</taxon>
        <taxon>Bacillati</taxon>
        <taxon>Bacillota</taxon>
        <taxon>Clostridia</taxon>
        <taxon>Halanaerobiales</taxon>
        <taxon>Halobacteroidaceae</taxon>
        <taxon>Acetohalobium</taxon>
    </lineage>
</organism>
<sequence>MQIFNHQVGIEDIFANSEVEKVYNLIKENMKSELKELTIADLLD</sequence>
<reference evidence="1 2" key="1">
    <citation type="journal article" date="2010" name="Stand. Genomic Sci.">
        <title>Complete genome sequence of Acetohalobium arabaticum type strain (Z-7288).</title>
        <authorList>
            <person name="Sikorski J."/>
            <person name="Lapidus A."/>
            <person name="Chertkov O."/>
            <person name="Lucas S."/>
            <person name="Copeland A."/>
            <person name="Glavina Del Rio T."/>
            <person name="Nolan M."/>
            <person name="Tice H."/>
            <person name="Cheng J.F."/>
            <person name="Han C."/>
            <person name="Brambilla E."/>
            <person name="Pitluck S."/>
            <person name="Liolios K."/>
            <person name="Ivanova N."/>
            <person name="Mavromatis K."/>
            <person name="Mikhailova N."/>
            <person name="Pati A."/>
            <person name="Bruce D."/>
            <person name="Detter C."/>
            <person name="Tapia R."/>
            <person name="Goodwin L."/>
            <person name="Chen A."/>
            <person name="Palaniappan K."/>
            <person name="Land M."/>
            <person name="Hauser L."/>
            <person name="Chang Y.J."/>
            <person name="Jeffries C.D."/>
            <person name="Rohde M."/>
            <person name="Goker M."/>
            <person name="Spring S."/>
            <person name="Woyke T."/>
            <person name="Bristow J."/>
            <person name="Eisen J.A."/>
            <person name="Markowitz V."/>
            <person name="Hugenholtz P."/>
            <person name="Kyrpides N.C."/>
            <person name="Klenk H.P."/>
        </authorList>
    </citation>
    <scope>NUCLEOTIDE SEQUENCE [LARGE SCALE GENOMIC DNA]</scope>
    <source>
        <strain evidence="2">ATCC 49924 / DSM 5501 / Z-7288</strain>
    </source>
</reference>
<accession>D9QQG4</accession>
<evidence type="ECO:0000313" key="2">
    <source>
        <dbReference type="Proteomes" id="UP000001661"/>
    </source>
</evidence>